<keyword evidence="3" id="KW-0001">2Fe-2S</keyword>
<comment type="caution">
    <text evidence="16">The sequence shown here is derived from an EMBL/GenBank/DDBJ whole genome shotgun (WGS) entry which is preliminary data.</text>
</comment>
<dbReference type="GO" id="GO:0046872">
    <property type="term" value="F:metal ion binding"/>
    <property type="evidence" value="ECO:0007669"/>
    <property type="project" value="UniProtKB-KW"/>
</dbReference>
<dbReference type="PROSITE" id="PS51300">
    <property type="entry name" value="NIRD"/>
    <property type="match status" value="1"/>
</dbReference>
<dbReference type="EC" id="1.7.1.15" evidence="13"/>
<evidence type="ECO:0000313" key="16">
    <source>
        <dbReference type="EMBL" id="OBI49494.1"/>
    </source>
</evidence>
<keyword evidence="2" id="KW-0963">Cytoplasm</keyword>
<evidence type="ECO:0000256" key="8">
    <source>
        <dbReference type="ARBA" id="ARBA00023027"/>
    </source>
</evidence>
<sequence>MTLLDDITALTNFDDQTWTAACAYDYLIPGRGVGVLLDDGSQVALFRLDDGSLHAIGNIDPFSGAAVLSRGIAGDRDGQPVVQSPIAKQAFAFDDGRCLDDPAVAVPVYPTRVVDGVVQVGRGKSAGHAARHIAAA</sequence>
<dbReference type="Pfam" id="PF13806">
    <property type="entry name" value="Rieske_2"/>
    <property type="match status" value="1"/>
</dbReference>
<dbReference type="SUPFAM" id="SSF50022">
    <property type="entry name" value="ISP domain"/>
    <property type="match status" value="1"/>
</dbReference>
<dbReference type="InterPro" id="IPR012748">
    <property type="entry name" value="Rieske-like_NirD"/>
</dbReference>
<evidence type="ECO:0000256" key="12">
    <source>
        <dbReference type="ARBA" id="ARBA00065371"/>
    </source>
</evidence>
<keyword evidence="6" id="KW-0408">Iron</keyword>
<dbReference type="RefSeq" id="WP_065013682.1">
    <property type="nucleotide sequence ID" value="NZ_LZKJ01000062.1"/>
</dbReference>
<evidence type="ECO:0000256" key="13">
    <source>
        <dbReference type="ARBA" id="ARBA00066506"/>
    </source>
</evidence>
<dbReference type="GO" id="GO:0106316">
    <property type="term" value="F:nitrite reductase (NADH) activity"/>
    <property type="evidence" value="ECO:0007669"/>
    <property type="project" value="UniProtKB-EC"/>
</dbReference>
<dbReference type="InterPro" id="IPR017881">
    <property type="entry name" value="NirD"/>
</dbReference>
<evidence type="ECO:0000256" key="9">
    <source>
        <dbReference type="ARBA" id="ARBA00023063"/>
    </source>
</evidence>
<dbReference type="Proteomes" id="UP000093592">
    <property type="component" value="Unassembled WGS sequence"/>
</dbReference>
<dbReference type="Gene3D" id="2.102.10.10">
    <property type="entry name" value="Rieske [2Fe-2S] iron-sulphur domain"/>
    <property type="match status" value="1"/>
</dbReference>
<dbReference type="FunFam" id="2.102.10.10:FF:000002">
    <property type="entry name" value="Nitrite reductase [NAD(P)H] small subunit"/>
    <property type="match status" value="1"/>
</dbReference>
<evidence type="ECO:0000256" key="6">
    <source>
        <dbReference type="ARBA" id="ARBA00023004"/>
    </source>
</evidence>
<dbReference type="PANTHER" id="PTHR40562:SF1">
    <property type="entry name" value="NITRITE REDUCTASE (NADH) SMALL SUBUNIT"/>
    <property type="match status" value="1"/>
</dbReference>
<evidence type="ECO:0000256" key="5">
    <source>
        <dbReference type="ARBA" id="ARBA00023002"/>
    </source>
</evidence>
<dbReference type="AlphaFoldDB" id="A0A1A2ZFT8"/>
<evidence type="ECO:0000256" key="14">
    <source>
        <dbReference type="ARBA" id="ARBA00072071"/>
    </source>
</evidence>
<organism evidence="16 17">
    <name type="scientific">Mycobacterium kyorinense</name>
    <dbReference type="NCBI Taxonomy" id="487514"/>
    <lineage>
        <taxon>Bacteria</taxon>
        <taxon>Bacillati</taxon>
        <taxon>Actinomycetota</taxon>
        <taxon>Actinomycetes</taxon>
        <taxon>Mycobacteriales</taxon>
        <taxon>Mycobacteriaceae</taxon>
        <taxon>Mycobacterium</taxon>
    </lineage>
</organism>
<accession>A0A1A2ZFT8</accession>
<keyword evidence="9" id="KW-0534">Nitrate assimilation</keyword>
<evidence type="ECO:0000259" key="15">
    <source>
        <dbReference type="PROSITE" id="PS51296"/>
    </source>
</evidence>
<evidence type="ECO:0000256" key="11">
    <source>
        <dbReference type="ARBA" id="ARBA00059104"/>
    </source>
</evidence>
<evidence type="ECO:0000256" key="1">
    <source>
        <dbReference type="ARBA" id="ARBA00004496"/>
    </source>
</evidence>
<dbReference type="CDD" id="cd03529">
    <property type="entry name" value="Rieske_NirD"/>
    <property type="match status" value="1"/>
</dbReference>
<dbReference type="GO" id="GO:0004497">
    <property type="term" value="F:monooxygenase activity"/>
    <property type="evidence" value="ECO:0007669"/>
    <property type="project" value="UniProtKB-ARBA"/>
</dbReference>
<evidence type="ECO:0000256" key="3">
    <source>
        <dbReference type="ARBA" id="ARBA00022714"/>
    </source>
</evidence>
<dbReference type="GO" id="GO:0042128">
    <property type="term" value="P:nitrate assimilation"/>
    <property type="evidence" value="ECO:0007669"/>
    <property type="project" value="UniProtKB-KW"/>
</dbReference>
<evidence type="ECO:0000313" key="17">
    <source>
        <dbReference type="Proteomes" id="UP000093592"/>
    </source>
</evidence>
<dbReference type="GO" id="GO:0016705">
    <property type="term" value="F:oxidoreductase activity, acting on paired donors, with incorporation or reduction of molecular oxygen"/>
    <property type="evidence" value="ECO:0007669"/>
    <property type="project" value="UniProtKB-ARBA"/>
</dbReference>
<keyword evidence="5" id="KW-0560">Oxidoreductase</keyword>
<evidence type="ECO:0000256" key="10">
    <source>
        <dbReference type="ARBA" id="ARBA00050150"/>
    </source>
</evidence>
<feature type="domain" description="Rieske" evidence="15">
    <location>
        <begin position="19"/>
        <end position="120"/>
    </location>
</feature>
<evidence type="ECO:0000256" key="2">
    <source>
        <dbReference type="ARBA" id="ARBA00022490"/>
    </source>
</evidence>
<dbReference type="OrthoDB" id="3213360at2"/>
<proteinExistence type="predicted"/>
<keyword evidence="4" id="KW-0479">Metal-binding</keyword>
<dbReference type="NCBIfam" id="TIGR02378">
    <property type="entry name" value="nirD_assim_sml"/>
    <property type="match status" value="1"/>
</dbReference>
<dbReference type="GO" id="GO:0051537">
    <property type="term" value="F:2 iron, 2 sulfur cluster binding"/>
    <property type="evidence" value="ECO:0007669"/>
    <property type="project" value="UniProtKB-KW"/>
</dbReference>
<keyword evidence="7" id="KW-0411">Iron-sulfur</keyword>
<comment type="subunit">
    <text evidence="12">Associates with NirB.</text>
</comment>
<evidence type="ECO:0000256" key="7">
    <source>
        <dbReference type="ARBA" id="ARBA00023014"/>
    </source>
</evidence>
<dbReference type="PROSITE" id="PS51296">
    <property type="entry name" value="RIESKE"/>
    <property type="match status" value="1"/>
</dbReference>
<comment type="subcellular location">
    <subcellularLocation>
        <location evidence="1">Cytoplasm</location>
    </subcellularLocation>
</comment>
<evidence type="ECO:0000256" key="4">
    <source>
        <dbReference type="ARBA" id="ARBA00022723"/>
    </source>
</evidence>
<dbReference type="EMBL" id="LZKJ01000062">
    <property type="protein sequence ID" value="OBI49494.1"/>
    <property type="molecule type" value="Genomic_DNA"/>
</dbReference>
<gene>
    <name evidence="16" type="ORF">A5707_16760</name>
</gene>
<comment type="function">
    <text evidence="11">Required for activity of the reductase.</text>
</comment>
<dbReference type="InterPro" id="IPR036922">
    <property type="entry name" value="Rieske_2Fe-2S_sf"/>
</dbReference>
<dbReference type="InterPro" id="IPR017941">
    <property type="entry name" value="Rieske_2Fe-2S"/>
</dbReference>
<dbReference type="GO" id="GO:0005737">
    <property type="term" value="C:cytoplasm"/>
    <property type="evidence" value="ECO:0007669"/>
    <property type="project" value="UniProtKB-SubCell"/>
</dbReference>
<reference evidence="17" key="1">
    <citation type="submission" date="2016-06" db="EMBL/GenBank/DDBJ databases">
        <authorList>
            <person name="Sutton G."/>
            <person name="Brinkac L."/>
            <person name="Sanka R."/>
            <person name="Adams M."/>
            <person name="Lau E."/>
            <person name="Sam S."/>
            <person name="Sreng N."/>
            <person name="Him V."/>
            <person name="Kerleguer A."/>
            <person name="Cheng S."/>
        </authorList>
    </citation>
    <scope>NUCLEOTIDE SEQUENCE [LARGE SCALE GENOMIC DNA]</scope>
    <source>
        <strain evidence="17">E861</strain>
    </source>
</reference>
<name>A0A1A2ZFT8_9MYCO</name>
<comment type="catalytic activity">
    <reaction evidence="10">
        <text>NH4(+) + 3 NAD(+) + 2 H2O = nitrite + 3 NADH + 5 H(+)</text>
        <dbReference type="Rhea" id="RHEA:24628"/>
        <dbReference type="ChEBI" id="CHEBI:15377"/>
        <dbReference type="ChEBI" id="CHEBI:15378"/>
        <dbReference type="ChEBI" id="CHEBI:16301"/>
        <dbReference type="ChEBI" id="CHEBI:28938"/>
        <dbReference type="ChEBI" id="CHEBI:57540"/>
        <dbReference type="ChEBI" id="CHEBI:57945"/>
        <dbReference type="EC" id="1.7.1.15"/>
    </reaction>
</comment>
<dbReference type="PANTHER" id="PTHR40562">
    <property type="match status" value="1"/>
</dbReference>
<keyword evidence="8" id="KW-0520">NAD</keyword>
<protein>
    <recommendedName>
        <fullName evidence="14">Nitrite reductase (NADH) small subunit</fullName>
        <ecNumber evidence="13">1.7.1.15</ecNumber>
    </recommendedName>
</protein>